<gene>
    <name evidence="3" type="ORF">HNR19_003209</name>
</gene>
<dbReference type="SUPFAM" id="SSF46955">
    <property type="entry name" value="Putative DNA-binding domain"/>
    <property type="match status" value="1"/>
</dbReference>
<dbReference type="PROSITE" id="PS50937">
    <property type="entry name" value="HTH_MERR_2"/>
    <property type="match status" value="1"/>
</dbReference>
<dbReference type="RefSeq" id="WP_343047231.1">
    <property type="nucleotide sequence ID" value="NZ_JACCFP010000001.1"/>
</dbReference>
<organism evidence="3 4">
    <name type="scientific">Nocardioides thalensis</name>
    <dbReference type="NCBI Taxonomy" id="1914755"/>
    <lineage>
        <taxon>Bacteria</taxon>
        <taxon>Bacillati</taxon>
        <taxon>Actinomycetota</taxon>
        <taxon>Actinomycetes</taxon>
        <taxon>Propionibacteriales</taxon>
        <taxon>Nocardioidaceae</taxon>
        <taxon>Nocardioides</taxon>
    </lineage>
</organism>
<dbReference type="GO" id="GO:0003677">
    <property type="term" value="F:DNA binding"/>
    <property type="evidence" value="ECO:0007669"/>
    <property type="project" value="UniProtKB-KW"/>
</dbReference>
<dbReference type="AlphaFoldDB" id="A0A853C5S5"/>
<dbReference type="InterPro" id="IPR047057">
    <property type="entry name" value="MerR_fam"/>
</dbReference>
<dbReference type="PROSITE" id="PS00552">
    <property type="entry name" value="HTH_MERR_1"/>
    <property type="match status" value="1"/>
</dbReference>
<dbReference type="CDD" id="cd01109">
    <property type="entry name" value="HTH_YyaN"/>
    <property type="match status" value="1"/>
</dbReference>
<dbReference type="GO" id="GO:0003700">
    <property type="term" value="F:DNA-binding transcription factor activity"/>
    <property type="evidence" value="ECO:0007669"/>
    <property type="project" value="InterPro"/>
</dbReference>
<dbReference type="PANTHER" id="PTHR30204">
    <property type="entry name" value="REDOX-CYCLING DRUG-SENSING TRANSCRIPTIONAL ACTIVATOR SOXR"/>
    <property type="match status" value="1"/>
</dbReference>
<evidence type="ECO:0000256" key="1">
    <source>
        <dbReference type="ARBA" id="ARBA00023125"/>
    </source>
</evidence>
<dbReference type="InterPro" id="IPR009061">
    <property type="entry name" value="DNA-bd_dom_put_sf"/>
</dbReference>
<reference evidence="3 4" key="1">
    <citation type="submission" date="2020-07" db="EMBL/GenBank/DDBJ databases">
        <title>Sequencing the genomes of 1000 actinobacteria strains.</title>
        <authorList>
            <person name="Klenk H.-P."/>
        </authorList>
    </citation>
    <scope>NUCLEOTIDE SEQUENCE [LARGE SCALE GENOMIC DNA]</scope>
    <source>
        <strain evidence="3 4">DSM 103833</strain>
    </source>
</reference>
<accession>A0A853C5S5</accession>
<dbReference type="SMART" id="SM00422">
    <property type="entry name" value="HTH_MERR"/>
    <property type="match status" value="1"/>
</dbReference>
<dbReference type="EMBL" id="JACCFP010000001">
    <property type="protein sequence ID" value="NYJ02511.1"/>
    <property type="molecule type" value="Genomic_DNA"/>
</dbReference>
<evidence type="ECO:0000259" key="2">
    <source>
        <dbReference type="PROSITE" id="PS50937"/>
    </source>
</evidence>
<keyword evidence="1 3" id="KW-0238">DNA-binding</keyword>
<evidence type="ECO:0000313" key="3">
    <source>
        <dbReference type="EMBL" id="NYJ02511.1"/>
    </source>
</evidence>
<evidence type="ECO:0000313" key="4">
    <source>
        <dbReference type="Proteomes" id="UP000530424"/>
    </source>
</evidence>
<dbReference type="Gene3D" id="1.10.1660.10">
    <property type="match status" value="1"/>
</dbReference>
<dbReference type="Proteomes" id="UP000530424">
    <property type="component" value="Unassembled WGS sequence"/>
</dbReference>
<protein>
    <submittedName>
        <fullName evidence="3">DNA-binding transcriptional MerR regulator</fullName>
    </submittedName>
</protein>
<comment type="caution">
    <text evidence="3">The sequence shown here is derived from an EMBL/GenBank/DDBJ whole genome shotgun (WGS) entry which is preliminary data.</text>
</comment>
<name>A0A853C5S5_9ACTN</name>
<dbReference type="PANTHER" id="PTHR30204:SF98">
    <property type="entry name" value="HTH-TYPE TRANSCRIPTIONAL REGULATOR ADHR"/>
    <property type="match status" value="1"/>
</dbReference>
<dbReference type="InterPro" id="IPR000551">
    <property type="entry name" value="MerR-type_HTH_dom"/>
</dbReference>
<feature type="domain" description="HTH merR-type" evidence="2">
    <location>
        <begin position="3"/>
        <end position="73"/>
    </location>
</feature>
<keyword evidence="4" id="KW-1185">Reference proteome</keyword>
<sequence length="127" mass="14537">MTGLTIAEAAVEVGLTADTLRYYERDDLLLRPVPRASSGRRRYEEPDLRWITLITRLRATGMPIRDVRRYAALVRAGDGNELDRLELLQAHREVVLQQLAEVTSHLSAIDHKIGIYEDRLRRTELSA</sequence>
<dbReference type="Pfam" id="PF13411">
    <property type="entry name" value="MerR_1"/>
    <property type="match status" value="1"/>
</dbReference>
<proteinExistence type="predicted"/>